<keyword evidence="14" id="KW-1185">Reference proteome</keyword>
<comment type="subcellular location">
    <subcellularLocation>
        <location evidence="1 10">Cell inner membrane</location>
    </subcellularLocation>
</comment>
<dbReference type="GO" id="GO:0009306">
    <property type="term" value="P:protein secretion"/>
    <property type="evidence" value="ECO:0007669"/>
    <property type="project" value="InterPro"/>
</dbReference>
<dbReference type="SUPFAM" id="SSF158544">
    <property type="entry name" value="GspK insert domain-like"/>
    <property type="match status" value="1"/>
</dbReference>
<keyword evidence="8 11" id="KW-1133">Transmembrane helix</keyword>
<keyword evidence="4 10" id="KW-1003">Cell membrane</keyword>
<accession>A0A562RMG0</accession>
<dbReference type="NCBIfam" id="NF037980">
    <property type="entry name" value="T2SS_GspK"/>
    <property type="match status" value="1"/>
</dbReference>
<keyword evidence="3 10" id="KW-0813">Transport</keyword>
<dbReference type="PIRSF" id="PIRSF002786">
    <property type="entry name" value="XcpX"/>
    <property type="match status" value="1"/>
</dbReference>
<dbReference type="InterPro" id="IPR005628">
    <property type="entry name" value="GspK"/>
</dbReference>
<dbReference type="PANTHER" id="PTHR38831">
    <property type="entry name" value="TYPE II SECRETION SYSTEM PROTEIN K"/>
    <property type="match status" value="1"/>
</dbReference>
<dbReference type="GO" id="GO:0005886">
    <property type="term" value="C:plasma membrane"/>
    <property type="evidence" value="ECO:0007669"/>
    <property type="project" value="UniProtKB-SubCell"/>
</dbReference>
<keyword evidence="5 10" id="KW-0997">Cell inner membrane</keyword>
<evidence type="ECO:0000256" key="11">
    <source>
        <dbReference type="SAM" id="Phobius"/>
    </source>
</evidence>
<feature type="transmembrane region" description="Helical" evidence="11">
    <location>
        <begin position="26"/>
        <end position="47"/>
    </location>
</feature>
<evidence type="ECO:0000256" key="5">
    <source>
        <dbReference type="ARBA" id="ARBA00022519"/>
    </source>
</evidence>
<keyword evidence="7" id="KW-0653">Protein transport</keyword>
<proteinExistence type="inferred from homology"/>
<organism evidence="13 14">
    <name type="scientific">Pseudoduganella lurida</name>
    <dbReference type="NCBI Taxonomy" id="1036180"/>
    <lineage>
        <taxon>Bacteria</taxon>
        <taxon>Pseudomonadati</taxon>
        <taxon>Pseudomonadota</taxon>
        <taxon>Betaproteobacteria</taxon>
        <taxon>Burkholderiales</taxon>
        <taxon>Oxalobacteraceae</taxon>
        <taxon>Telluria group</taxon>
        <taxon>Pseudoduganella</taxon>
    </lineage>
</organism>
<comment type="similarity">
    <text evidence="2 10">Belongs to the GSP K family.</text>
</comment>
<evidence type="ECO:0000256" key="2">
    <source>
        <dbReference type="ARBA" id="ARBA00007246"/>
    </source>
</evidence>
<sequence>MCASASTSHENVVKASMPLLRRQQGVAIVLALLLMVLAVTLTASLFLPQHVWLRETENLAAAVRARALHRAVLDAERQILRLDAMTHGPVTIAGGTWSRPADTGPMTAPLPAAQAAGRILIRVSDAQGRFNLTNLATHGQPDAAQTEIFRQLLQAAGLDTTLAERAASAIAGTQAASGMAWQGPMAYQRLDDLRAIDGFDDRVLAALRQRVVVLPERTAINVNTASRDVLAAALTPALAATLADGRDRAYLRDHADIAGRLPDAAPAGLAALDVKSAYFLVELHIAIGRMALDSETLVRRRWDSRIRDGDDDRLLPTRIVWTRAL</sequence>
<keyword evidence="9 10" id="KW-0472">Membrane</keyword>
<evidence type="ECO:0000256" key="6">
    <source>
        <dbReference type="ARBA" id="ARBA00022692"/>
    </source>
</evidence>
<dbReference type="Proteomes" id="UP000318431">
    <property type="component" value="Unassembled WGS sequence"/>
</dbReference>
<gene>
    <name evidence="13" type="ORF">IP91_00877</name>
</gene>
<evidence type="ECO:0000313" key="14">
    <source>
        <dbReference type="Proteomes" id="UP000318431"/>
    </source>
</evidence>
<evidence type="ECO:0000259" key="12">
    <source>
        <dbReference type="Pfam" id="PF21687"/>
    </source>
</evidence>
<dbReference type="PANTHER" id="PTHR38831:SF1">
    <property type="entry name" value="TYPE II SECRETION SYSTEM PROTEIN K-RELATED"/>
    <property type="match status" value="1"/>
</dbReference>
<dbReference type="AlphaFoldDB" id="A0A562RMG0"/>
<evidence type="ECO:0000256" key="7">
    <source>
        <dbReference type="ARBA" id="ARBA00022927"/>
    </source>
</evidence>
<reference evidence="13 14" key="1">
    <citation type="journal article" date="2015" name="Stand. Genomic Sci.">
        <title>Genomic Encyclopedia of Bacterial and Archaeal Type Strains, Phase III: the genomes of soil and plant-associated and newly described type strains.</title>
        <authorList>
            <person name="Whitman W.B."/>
            <person name="Woyke T."/>
            <person name="Klenk H.P."/>
            <person name="Zhou Y."/>
            <person name="Lilburn T.G."/>
            <person name="Beck B.J."/>
            <person name="De Vos P."/>
            <person name="Vandamme P."/>
            <person name="Eisen J.A."/>
            <person name="Garrity G."/>
            <person name="Hugenholtz P."/>
            <person name="Kyrpides N.C."/>
        </authorList>
    </citation>
    <scope>NUCLEOTIDE SEQUENCE [LARGE SCALE GENOMIC DNA]</scope>
    <source>
        <strain evidence="13 14">CGMCC 1.10822</strain>
    </source>
</reference>
<keyword evidence="6 11" id="KW-0812">Transmembrane</keyword>
<dbReference type="InterPro" id="IPR038072">
    <property type="entry name" value="GspK_central_sf"/>
</dbReference>
<feature type="domain" description="T2SS protein K first SAM-like" evidence="12">
    <location>
        <begin position="128"/>
        <end position="216"/>
    </location>
</feature>
<evidence type="ECO:0000256" key="10">
    <source>
        <dbReference type="PIRNR" id="PIRNR002786"/>
    </source>
</evidence>
<protein>
    <recommendedName>
        <fullName evidence="10">Type II secretion system protein K</fullName>
    </recommendedName>
</protein>
<evidence type="ECO:0000256" key="4">
    <source>
        <dbReference type="ARBA" id="ARBA00022475"/>
    </source>
</evidence>
<dbReference type="EMBL" id="VLLB01000001">
    <property type="protein sequence ID" value="TWI69804.1"/>
    <property type="molecule type" value="Genomic_DNA"/>
</dbReference>
<name>A0A562RMG0_9BURK</name>
<comment type="caution">
    <text evidence="13">The sequence shown here is derived from an EMBL/GenBank/DDBJ whole genome shotgun (WGS) entry which is preliminary data.</text>
</comment>
<dbReference type="InterPro" id="IPR049031">
    <property type="entry name" value="T2SSK_SAM-like_1st"/>
</dbReference>
<dbReference type="Pfam" id="PF21687">
    <property type="entry name" value="T2SSK_1st"/>
    <property type="match status" value="1"/>
</dbReference>
<evidence type="ECO:0000256" key="1">
    <source>
        <dbReference type="ARBA" id="ARBA00004533"/>
    </source>
</evidence>
<evidence type="ECO:0000313" key="13">
    <source>
        <dbReference type="EMBL" id="TWI69804.1"/>
    </source>
</evidence>
<evidence type="ECO:0000256" key="3">
    <source>
        <dbReference type="ARBA" id="ARBA00022448"/>
    </source>
</evidence>
<evidence type="ECO:0000256" key="9">
    <source>
        <dbReference type="ARBA" id="ARBA00023136"/>
    </source>
</evidence>
<evidence type="ECO:0000256" key="8">
    <source>
        <dbReference type="ARBA" id="ARBA00022989"/>
    </source>
</evidence>